<feature type="region of interest" description="Disordered" evidence="1">
    <location>
        <begin position="110"/>
        <end position="131"/>
    </location>
</feature>
<dbReference type="EMBL" id="JACSDZ010000010">
    <property type="protein sequence ID" value="KAF7393862.1"/>
    <property type="molecule type" value="Genomic_DNA"/>
</dbReference>
<evidence type="ECO:0000256" key="1">
    <source>
        <dbReference type="SAM" id="MobiDB-lite"/>
    </source>
</evidence>
<comment type="caution">
    <text evidence="2">The sequence shown here is derived from an EMBL/GenBank/DDBJ whole genome shotgun (WGS) entry which is preliminary data.</text>
</comment>
<protein>
    <submittedName>
        <fullName evidence="2">Uncharacterized protein</fullName>
    </submittedName>
</protein>
<evidence type="ECO:0000313" key="2">
    <source>
        <dbReference type="EMBL" id="KAF7393862.1"/>
    </source>
</evidence>
<proteinExistence type="predicted"/>
<feature type="compositionally biased region" description="Acidic residues" evidence="1">
    <location>
        <begin position="111"/>
        <end position="122"/>
    </location>
</feature>
<keyword evidence="3" id="KW-1185">Reference proteome</keyword>
<name>A0A834JT40_VESGE</name>
<dbReference type="AlphaFoldDB" id="A0A834JT40"/>
<organism evidence="2 3">
    <name type="scientific">Vespula germanica</name>
    <name type="common">German yellow jacket</name>
    <name type="synonym">Paravespula germanica</name>
    <dbReference type="NCBI Taxonomy" id="30212"/>
    <lineage>
        <taxon>Eukaryota</taxon>
        <taxon>Metazoa</taxon>
        <taxon>Ecdysozoa</taxon>
        <taxon>Arthropoda</taxon>
        <taxon>Hexapoda</taxon>
        <taxon>Insecta</taxon>
        <taxon>Pterygota</taxon>
        <taxon>Neoptera</taxon>
        <taxon>Endopterygota</taxon>
        <taxon>Hymenoptera</taxon>
        <taxon>Apocrita</taxon>
        <taxon>Aculeata</taxon>
        <taxon>Vespoidea</taxon>
        <taxon>Vespidae</taxon>
        <taxon>Vespinae</taxon>
        <taxon>Vespula</taxon>
    </lineage>
</organism>
<reference evidence="2" key="1">
    <citation type="journal article" date="2020" name="G3 (Bethesda)">
        <title>High-Quality Assemblies for Three Invasive Social Wasps from the &lt;i&gt;Vespula&lt;/i&gt; Genus.</title>
        <authorList>
            <person name="Harrop T.W.R."/>
            <person name="Guhlin J."/>
            <person name="McLaughlin G.M."/>
            <person name="Permina E."/>
            <person name="Stockwell P."/>
            <person name="Gilligan J."/>
            <person name="Le Lec M.F."/>
            <person name="Gruber M.A.M."/>
            <person name="Quinn O."/>
            <person name="Lovegrove M."/>
            <person name="Duncan E.J."/>
            <person name="Remnant E.J."/>
            <person name="Van Eeckhoven J."/>
            <person name="Graham B."/>
            <person name="Knapp R.A."/>
            <person name="Langford K.W."/>
            <person name="Kronenberg Z."/>
            <person name="Press M.O."/>
            <person name="Eacker S.M."/>
            <person name="Wilson-Rankin E.E."/>
            <person name="Purcell J."/>
            <person name="Lester P.J."/>
            <person name="Dearden P.K."/>
        </authorList>
    </citation>
    <scope>NUCLEOTIDE SEQUENCE</scope>
    <source>
        <strain evidence="2">Linc-1</strain>
    </source>
</reference>
<gene>
    <name evidence="2" type="ORF">HZH68_010681</name>
</gene>
<sequence>MFDGKLRPREQISWLKPTVQTALLIQGSFSWKTKVGQYSKQSLWRFVFEKLLYQWLSVNSIVVRSYSRTAIIGGLLKIEKLMPIWVIGTYVDDRRTTTLGSVKNISSFGRDEDEKEDEEDEKVDSSTRRNPTSALTLARAIKTTFHSTLRIFRASCGHVDAWWP</sequence>
<evidence type="ECO:0000313" key="3">
    <source>
        <dbReference type="Proteomes" id="UP000617340"/>
    </source>
</evidence>
<accession>A0A834JT40</accession>
<dbReference type="Proteomes" id="UP000617340">
    <property type="component" value="Unassembled WGS sequence"/>
</dbReference>